<dbReference type="GO" id="GO:0005506">
    <property type="term" value="F:iron ion binding"/>
    <property type="evidence" value="ECO:0007669"/>
    <property type="project" value="InterPro"/>
</dbReference>
<reference evidence="7" key="1">
    <citation type="submission" date="2019-09" db="EMBL/GenBank/DDBJ databases">
        <title>Draft genome information of white flower Hibiscus syriacus.</title>
        <authorList>
            <person name="Kim Y.-M."/>
        </authorList>
    </citation>
    <scope>NUCLEOTIDE SEQUENCE [LARGE SCALE GENOMIC DNA]</scope>
    <source>
        <strain evidence="7">YM2019G1</strain>
    </source>
</reference>
<evidence type="ECO:0000313" key="7">
    <source>
        <dbReference type="EMBL" id="KAE8691331.1"/>
    </source>
</evidence>
<dbReference type="InterPro" id="IPR050651">
    <property type="entry name" value="Plant_Cytochrome_P450_Monoox"/>
</dbReference>
<dbReference type="Pfam" id="PF00067">
    <property type="entry name" value="p450"/>
    <property type="match status" value="1"/>
</dbReference>
<dbReference type="PANTHER" id="PTHR47947:SF2">
    <property type="entry name" value="CYTOCHROME P450 82C3-LIKE"/>
    <property type="match status" value="1"/>
</dbReference>
<dbReference type="Proteomes" id="UP000436088">
    <property type="component" value="Unassembled WGS sequence"/>
</dbReference>
<organism evidence="7 8">
    <name type="scientific">Hibiscus syriacus</name>
    <name type="common">Rose of Sharon</name>
    <dbReference type="NCBI Taxonomy" id="106335"/>
    <lineage>
        <taxon>Eukaryota</taxon>
        <taxon>Viridiplantae</taxon>
        <taxon>Streptophyta</taxon>
        <taxon>Embryophyta</taxon>
        <taxon>Tracheophyta</taxon>
        <taxon>Spermatophyta</taxon>
        <taxon>Magnoliopsida</taxon>
        <taxon>eudicotyledons</taxon>
        <taxon>Gunneridae</taxon>
        <taxon>Pentapetalae</taxon>
        <taxon>rosids</taxon>
        <taxon>malvids</taxon>
        <taxon>Malvales</taxon>
        <taxon>Malvaceae</taxon>
        <taxon>Malvoideae</taxon>
        <taxon>Hibiscus</taxon>
    </lineage>
</organism>
<evidence type="ECO:0000313" key="8">
    <source>
        <dbReference type="Proteomes" id="UP000436088"/>
    </source>
</evidence>
<evidence type="ECO:0000256" key="6">
    <source>
        <dbReference type="ARBA" id="ARBA00023033"/>
    </source>
</evidence>
<protein>
    <submittedName>
        <fullName evidence="7">Cytochrome P450</fullName>
    </submittedName>
</protein>
<dbReference type="AlphaFoldDB" id="A0A6A2ZH52"/>
<dbReference type="InterPro" id="IPR001128">
    <property type="entry name" value="Cyt_P450"/>
</dbReference>
<dbReference type="Gene3D" id="1.10.630.10">
    <property type="entry name" value="Cytochrome P450"/>
    <property type="match status" value="1"/>
</dbReference>
<keyword evidence="2" id="KW-0349">Heme</keyword>
<dbReference type="SUPFAM" id="SSF48264">
    <property type="entry name" value="Cytochrome P450"/>
    <property type="match status" value="1"/>
</dbReference>
<proteinExistence type="inferred from homology"/>
<evidence type="ECO:0000256" key="5">
    <source>
        <dbReference type="ARBA" id="ARBA00023004"/>
    </source>
</evidence>
<dbReference type="InterPro" id="IPR036396">
    <property type="entry name" value="Cyt_P450_sf"/>
</dbReference>
<dbReference type="GO" id="GO:0020037">
    <property type="term" value="F:heme binding"/>
    <property type="evidence" value="ECO:0007669"/>
    <property type="project" value="InterPro"/>
</dbReference>
<comment type="caution">
    <text evidence="7">The sequence shown here is derived from an EMBL/GenBank/DDBJ whole genome shotgun (WGS) entry which is preliminary data.</text>
</comment>
<keyword evidence="6" id="KW-0503">Monooxygenase</keyword>
<keyword evidence="5" id="KW-0408">Iron</keyword>
<sequence length="181" mass="20386">MCCHFWNGLDIGGDKESMKKIAKELDQVVEGWLQEHKQEHDVDTINKANTLALILAAEDTTSITMTWALYLLLNNYDAMHKVQHELNIHVGKDRLLVKESDTKNLVYLGSVIKETLRLYHAALLSLVHEAIEDCTVDGYQVSAGLISDLGFRRSHEAFGNCLVRFWVDSTTISGGRRVSSK</sequence>
<dbReference type="InterPro" id="IPR002403">
    <property type="entry name" value="Cyt_P450_E_grp-IV"/>
</dbReference>
<dbReference type="GO" id="GO:0004497">
    <property type="term" value="F:monooxygenase activity"/>
    <property type="evidence" value="ECO:0007669"/>
    <property type="project" value="UniProtKB-KW"/>
</dbReference>
<evidence type="ECO:0000256" key="4">
    <source>
        <dbReference type="ARBA" id="ARBA00023002"/>
    </source>
</evidence>
<dbReference type="EMBL" id="VEPZ02001149">
    <property type="protein sequence ID" value="KAE8691331.1"/>
    <property type="molecule type" value="Genomic_DNA"/>
</dbReference>
<evidence type="ECO:0000256" key="2">
    <source>
        <dbReference type="ARBA" id="ARBA00022617"/>
    </source>
</evidence>
<evidence type="ECO:0000256" key="3">
    <source>
        <dbReference type="ARBA" id="ARBA00022723"/>
    </source>
</evidence>
<dbReference type="PRINTS" id="PR00465">
    <property type="entry name" value="EP450IV"/>
</dbReference>
<name>A0A6A2ZH52_HIBSY</name>
<accession>A0A6A2ZH52</accession>
<dbReference type="GO" id="GO:0016705">
    <property type="term" value="F:oxidoreductase activity, acting on paired donors, with incorporation or reduction of molecular oxygen"/>
    <property type="evidence" value="ECO:0007669"/>
    <property type="project" value="InterPro"/>
</dbReference>
<dbReference type="PANTHER" id="PTHR47947">
    <property type="entry name" value="CYTOCHROME P450 82C3-RELATED"/>
    <property type="match status" value="1"/>
</dbReference>
<gene>
    <name evidence="7" type="ORF">F3Y22_tig00110890pilonHSYRG00896</name>
</gene>
<keyword evidence="8" id="KW-1185">Reference proteome</keyword>
<keyword evidence="4" id="KW-0560">Oxidoreductase</keyword>
<keyword evidence="3" id="KW-0479">Metal-binding</keyword>
<evidence type="ECO:0000256" key="1">
    <source>
        <dbReference type="ARBA" id="ARBA00010617"/>
    </source>
</evidence>
<dbReference type="PRINTS" id="PR00385">
    <property type="entry name" value="P450"/>
</dbReference>
<comment type="similarity">
    <text evidence="1">Belongs to the cytochrome P450 family.</text>
</comment>